<feature type="chain" id="PRO_5045902799" evidence="1">
    <location>
        <begin position="28"/>
        <end position="329"/>
    </location>
</feature>
<name>A0ABP7E2H9_9ACTN</name>
<sequence length="329" mass="32195">MKRVVKTAIAVTAFGLAAAAMAVPAQAEVHSNTARYAPIDGPGGGTTAASPLGGLLGGLVGNGLLSGLLGGSQPKSGAAQMTEAERDAASENMAESIATANAFEDVTRTGGPLPELSPIVMGIPLGGSGLTKSLPLPVLSGAARMAEPATPSVKAGKQGQSQATVEGATVRGTFGAVTGTLESSVGGAAHKLYASGLLPSSGIGFVGTGDATSKTLSGTTQGVAGLSADSAVAGLTEAARRALPHASSGELSPMVGRVAPAEMAPVVEALPATSQAIAMDELTPLVESSSSFVAARGTKAAGSYSDVITALGWTTDALTSSVRNSWARD</sequence>
<evidence type="ECO:0000313" key="2">
    <source>
        <dbReference type="EMBL" id="GAA3712209.1"/>
    </source>
</evidence>
<keyword evidence="1" id="KW-0732">Signal</keyword>
<dbReference type="EMBL" id="BAAAZP010000217">
    <property type="protein sequence ID" value="GAA3712209.1"/>
    <property type="molecule type" value="Genomic_DNA"/>
</dbReference>
<organism evidence="2 3">
    <name type="scientific">Nonomuraea antimicrobica</name>
    <dbReference type="NCBI Taxonomy" id="561173"/>
    <lineage>
        <taxon>Bacteria</taxon>
        <taxon>Bacillati</taxon>
        <taxon>Actinomycetota</taxon>
        <taxon>Actinomycetes</taxon>
        <taxon>Streptosporangiales</taxon>
        <taxon>Streptosporangiaceae</taxon>
        <taxon>Nonomuraea</taxon>
    </lineage>
</organism>
<evidence type="ECO:0000256" key="1">
    <source>
        <dbReference type="SAM" id="SignalP"/>
    </source>
</evidence>
<evidence type="ECO:0000313" key="3">
    <source>
        <dbReference type="Proteomes" id="UP001500902"/>
    </source>
</evidence>
<protein>
    <submittedName>
        <fullName evidence="2">Uncharacterized protein</fullName>
    </submittedName>
</protein>
<proteinExistence type="predicted"/>
<comment type="caution">
    <text evidence="2">The sequence shown here is derived from an EMBL/GenBank/DDBJ whole genome shotgun (WGS) entry which is preliminary data.</text>
</comment>
<dbReference type="Proteomes" id="UP001500902">
    <property type="component" value="Unassembled WGS sequence"/>
</dbReference>
<dbReference type="RefSeq" id="WP_344894228.1">
    <property type="nucleotide sequence ID" value="NZ_BAAAZP010000217.1"/>
</dbReference>
<reference evidence="3" key="1">
    <citation type="journal article" date="2019" name="Int. J. Syst. Evol. Microbiol.">
        <title>The Global Catalogue of Microorganisms (GCM) 10K type strain sequencing project: providing services to taxonomists for standard genome sequencing and annotation.</title>
        <authorList>
            <consortium name="The Broad Institute Genomics Platform"/>
            <consortium name="The Broad Institute Genome Sequencing Center for Infectious Disease"/>
            <person name="Wu L."/>
            <person name="Ma J."/>
        </authorList>
    </citation>
    <scope>NUCLEOTIDE SEQUENCE [LARGE SCALE GENOMIC DNA]</scope>
    <source>
        <strain evidence="3">JCM 16904</strain>
    </source>
</reference>
<gene>
    <name evidence="2" type="ORF">GCM10022224_092200</name>
</gene>
<accession>A0ABP7E2H9</accession>
<keyword evidence="3" id="KW-1185">Reference proteome</keyword>
<feature type="signal peptide" evidence="1">
    <location>
        <begin position="1"/>
        <end position="27"/>
    </location>
</feature>